<dbReference type="Proteomes" id="UP000199114">
    <property type="component" value="Unassembled WGS sequence"/>
</dbReference>
<feature type="compositionally biased region" description="Acidic residues" evidence="1">
    <location>
        <begin position="435"/>
        <end position="452"/>
    </location>
</feature>
<dbReference type="PROSITE" id="PS51318">
    <property type="entry name" value="TAT"/>
    <property type="match status" value="1"/>
</dbReference>
<dbReference type="Pfam" id="PF08309">
    <property type="entry name" value="LVIVD"/>
    <property type="match status" value="2"/>
</dbReference>
<dbReference type="EMBL" id="FOFD01000004">
    <property type="protein sequence ID" value="SER14649.1"/>
    <property type="molecule type" value="Genomic_DNA"/>
</dbReference>
<gene>
    <name evidence="2" type="ORF">SAMN04489841_3078</name>
</gene>
<dbReference type="RefSeq" id="WP_090618680.1">
    <property type="nucleotide sequence ID" value="NZ_FOFD01000004.1"/>
</dbReference>
<reference evidence="3" key="1">
    <citation type="submission" date="2016-10" db="EMBL/GenBank/DDBJ databases">
        <authorList>
            <person name="Varghese N."/>
            <person name="Submissions S."/>
        </authorList>
    </citation>
    <scope>NUCLEOTIDE SEQUENCE [LARGE SCALE GENOMIC DNA]</scope>
    <source>
        <strain evidence="3">DSM 25055</strain>
    </source>
</reference>
<dbReference type="OrthoDB" id="134269at2157"/>
<keyword evidence="3" id="KW-1185">Reference proteome</keyword>
<evidence type="ECO:0000313" key="2">
    <source>
        <dbReference type="EMBL" id="SER14649.1"/>
    </source>
</evidence>
<dbReference type="InterPro" id="IPR006311">
    <property type="entry name" value="TAT_signal"/>
</dbReference>
<dbReference type="AlphaFoldDB" id="A0A1H9LTP7"/>
<proteinExistence type="predicted"/>
<feature type="region of interest" description="Disordered" evidence="1">
    <location>
        <begin position="408"/>
        <end position="462"/>
    </location>
</feature>
<organism evidence="2 3">
    <name type="scientific">Natrinema salaciae</name>
    <dbReference type="NCBI Taxonomy" id="1186196"/>
    <lineage>
        <taxon>Archaea</taxon>
        <taxon>Methanobacteriati</taxon>
        <taxon>Methanobacteriota</taxon>
        <taxon>Stenosarchaea group</taxon>
        <taxon>Halobacteria</taxon>
        <taxon>Halobacteriales</taxon>
        <taxon>Natrialbaceae</taxon>
        <taxon>Natrinema</taxon>
    </lineage>
</organism>
<dbReference type="InterPro" id="IPR013211">
    <property type="entry name" value="LVIVD"/>
</dbReference>
<accession>A0A1H9LTP7</accession>
<name>A0A1H9LTP7_9EURY</name>
<sequence>MERRAFLGASGAAGLALSVPGVAASRTSATIARRQDAYEPLGQLPITGAAEAVVGDDGDTAYVAATTGFAVVDISDPAEPSLLAEERDIEIDGVALTQLLDLTVDGDRLVVAGPAEPTQSTGEFLGFRCYDVSDPAAPVPIGDRETGYHIHNCYLEGELLFVAANAIRENRLEIFDIGGDEFTWVGYWSLLDHEPGWRDIHWLARYLHDVYVQDGTAYLPFWNAGTYLIDVSDPSAPEYVSHVATTTLEEQREIPNYREAVFGLPGNDHYAAVDEAGDLMAVGREAWATGGEEPDHPGGIDLYDVSDPADPTPQGSIDAPRTADESHGGGTWTTAHNFELRDGRLYSAWYRGGVKIHDVSDPAAPEQLTWWRDPEMTGFWTARVADPETAFVATSTEAIPNTSLEGALYTFPTEPGEQADPPSLSDAAETNGDAEANETDDANESDENDSSGDDSIPGFTSAVGLVGGGVALEWLRRRGNVQD</sequence>
<dbReference type="STRING" id="1186196.SAMN04489841_3078"/>
<feature type="region of interest" description="Disordered" evidence="1">
    <location>
        <begin position="288"/>
        <end position="334"/>
    </location>
</feature>
<evidence type="ECO:0000256" key="1">
    <source>
        <dbReference type="SAM" id="MobiDB-lite"/>
    </source>
</evidence>
<protein>
    <submittedName>
        <fullName evidence="2">LVIVD repeat-containing protein</fullName>
    </submittedName>
</protein>
<evidence type="ECO:0000313" key="3">
    <source>
        <dbReference type="Proteomes" id="UP000199114"/>
    </source>
</evidence>